<feature type="domain" description="CheR-type methyltransferase" evidence="4">
    <location>
        <begin position="1"/>
        <end position="259"/>
    </location>
</feature>
<evidence type="ECO:0000313" key="6">
    <source>
        <dbReference type="Proteomes" id="UP001597221"/>
    </source>
</evidence>
<dbReference type="SUPFAM" id="SSF53335">
    <property type="entry name" value="S-adenosyl-L-methionine-dependent methyltransferases"/>
    <property type="match status" value="1"/>
</dbReference>
<dbReference type="InterPro" id="IPR022642">
    <property type="entry name" value="CheR_C"/>
</dbReference>
<dbReference type="SUPFAM" id="SSF47757">
    <property type="entry name" value="Chemotaxis receptor methyltransferase CheR, N-terminal domain"/>
    <property type="match status" value="1"/>
</dbReference>
<name>A0ABW4HT78_9BACI</name>
<keyword evidence="6" id="KW-1185">Reference proteome</keyword>
<keyword evidence="3" id="KW-0949">S-adenosyl-L-methionine</keyword>
<dbReference type="PROSITE" id="PS50123">
    <property type="entry name" value="CHER"/>
    <property type="match status" value="1"/>
</dbReference>
<dbReference type="PANTHER" id="PTHR24422:SF19">
    <property type="entry name" value="CHEMOTAXIS PROTEIN METHYLTRANSFERASE"/>
    <property type="match status" value="1"/>
</dbReference>
<dbReference type="Pfam" id="PF03705">
    <property type="entry name" value="CheR_N"/>
    <property type="match status" value="1"/>
</dbReference>
<evidence type="ECO:0000313" key="5">
    <source>
        <dbReference type="EMBL" id="MFD1608355.1"/>
    </source>
</evidence>
<reference evidence="6" key="1">
    <citation type="journal article" date="2019" name="Int. J. Syst. Evol. Microbiol.">
        <title>The Global Catalogue of Microorganisms (GCM) 10K type strain sequencing project: providing services to taxonomists for standard genome sequencing and annotation.</title>
        <authorList>
            <consortium name="The Broad Institute Genomics Platform"/>
            <consortium name="The Broad Institute Genome Sequencing Center for Infectious Disease"/>
            <person name="Wu L."/>
            <person name="Ma J."/>
        </authorList>
    </citation>
    <scope>NUCLEOTIDE SEQUENCE [LARGE SCALE GENOMIC DNA]</scope>
    <source>
        <strain evidence="6">CGMCC 1.12376</strain>
    </source>
</reference>
<dbReference type="EMBL" id="JBHUDE010000049">
    <property type="protein sequence ID" value="MFD1608355.1"/>
    <property type="molecule type" value="Genomic_DNA"/>
</dbReference>
<sequence>MLDDYLEFIQKVNKKYDIDLSLYKETQMKRRITTLRDKRGFSSYVQYYEAMNKDVELQIEFIDRLTINVSEFFRNIKRWDVLKDKVIPHISHNKSRISIWSAACSTGEEPYSIAILFKEYFPHVQIEILATDIDDKALSKAKEGLYFEQSLKEVPPSLKQKYFTKTQAKYKVDPALRRNITFKKHNLLAERYPTNYDLIICRNVLIYFTDEAKEQIYTGFSNSLINQGVLFVGSTEQIFSPEKYNFKLLDTFFYQKHKN</sequence>
<dbReference type="Gene3D" id="3.40.50.150">
    <property type="entry name" value="Vaccinia Virus protein VP39"/>
    <property type="match status" value="1"/>
</dbReference>
<proteinExistence type="predicted"/>
<dbReference type="PRINTS" id="PR00996">
    <property type="entry name" value="CHERMTFRASE"/>
</dbReference>
<dbReference type="InterPro" id="IPR000780">
    <property type="entry name" value="CheR_MeTrfase"/>
</dbReference>
<dbReference type="GO" id="GO:0032259">
    <property type="term" value="P:methylation"/>
    <property type="evidence" value="ECO:0007669"/>
    <property type="project" value="UniProtKB-KW"/>
</dbReference>
<protein>
    <submittedName>
        <fullName evidence="5">CheR family methyltransferase</fullName>
    </submittedName>
</protein>
<keyword evidence="2" id="KW-0808">Transferase</keyword>
<accession>A0ABW4HT78</accession>
<organism evidence="5 6">
    <name type="scientific">Oceanobacillus luteolus</name>
    <dbReference type="NCBI Taxonomy" id="1274358"/>
    <lineage>
        <taxon>Bacteria</taxon>
        <taxon>Bacillati</taxon>
        <taxon>Bacillota</taxon>
        <taxon>Bacilli</taxon>
        <taxon>Bacillales</taxon>
        <taxon>Bacillaceae</taxon>
        <taxon>Oceanobacillus</taxon>
    </lineage>
</organism>
<evidence type="ECO:0000256" key="2">
    <source>
        <dbReference type="ARBA" id="ARBA00022679"/>
    </source>
</evidence>
<evidence type="ECO:0000259" key="4">
    <source>
        <dbReference type="PROSITE" id="PS50123"/>
    </source>
</evidence>
<dbReference type="SMART" id="SM00138">
    <property type="entry name" value="MeTrc"/>
    <property type="match status" value="1"/>
</dbReference>
<comment type="caution">
    <text evidence="5">The sequence shown here is derived from an EMBL/GenBank/DDBJ whole genome shotgun (WGS) entry which is preliminary data.</text>
</comment>
<dbReference type="PANTHER" id="PTHR24422">
    <property type="entry name" value="CHEMOTAXIS PROTEIN METHYLTRANSFERASE"/>
    <property type="match status" value="1"/>
</dbReference>
<dbReference type="InterPro" id="IPR022641">
    <property type="entry name" value="CheR_N"/>
</dbReference>
<dbReference type="Proteomes" id="UP001597221">
    <property type="component" value="Unassembled WGS sequence"/>
</dbReference>
<evidence type="ECO:0000256" key="3">
    <source>
        <dbReference type="ARBA" id="ARBA00022691"/>
    </source>
</evidence>
<dbReference type="InterPro" id="IPR029063">
    <property type="entry name" value="SAM-dependent_MTases_sf"/>
</dbReference>
<dbReference type="GO" id="GO:0008168">
    <property type="term" value="F:methyltransferase activity"/>
    <property type="evidence" value="ECO:0007669"/>
    <property type="project" value="UniProtKB-KW"/>
</dbReference>
<dbReference type="RefSeq" id="WP_379597659.1">
    <property type="nucleotide sequence ID" value="NZ_JBHUDE010000049.1"/>
</dbReference>
<dbReference type="Pfam" id="PF01739">
    <property type="entry name" value="CheR"/>
    <property type="match status" value="1"/>
</dbReference>
<dbReference type="InterPro" id="IPR050903">
    <property type="entry name" value="Bact_Chemotaxis_MeTrfase"/>
</dbReference>
<keyword evidence="1 5" id="KW-0489">Methyltransferase</keyword>
<gene>
    <name evidence="5" type="ORF">ACFSBH_11865</name>
</gene>
<evidence type="ECO:0000256" key="1">
    <source>
        <dbReference type="ARBA" id="ARBA00022603"/>
    </source>
</evidence>